<proteinExistence type="predicted"/>
<evidence type="ECO:0000313" key="8">
    <source>
        <dbReference type="EMBL" id="AYE39440.1"/>
    </source>
</evidence>
<sequence>MDINNFDISQVLTQELISLNLQSRSKEDAIAELTDLLVKHGDVIDRQGFIDDVLKRETEGMTGLGQGVAIPHGKSQAVKNTTIAIGISQNDIAWESLDNKPVNIIILFAVKDTDANTLHIKLLQKVAILLADESFIQNLHDIKTKEKLIELFEAQPEEE</sequence>
<dbReference type="InterPro" id="IPR004715">
    <property type="entry name" value="PTS_IIA_fruc"/>
</dbReference>
<reference evidence="9" key="1">
    <citation type="submission" date="2018-08" db="EMBL/GenBank/DDBJ databases">
        <title>Genome of Lactobacillus sp. HBUAS52074.</title>
        <authorList>
            <person name="Guo Z."/>
            <person name="Zhang Z.D."/>
        </authorList>
    </citation>
    <scope>NUCLEOTIDE SEQUENCE [LARGE SCALE GENOMIC DNA]</scope>
    <source>
        <strain evidence="9">HBUAS52074</strain>
    </source>
</reference>
<dbReference type="SUPFAM" id="SSF55804">
    <property type="entry name" value="Phoshotransferase/anion transport protein"/>
    <property type="match status" value="1"/>
</dbReference>
<dbReference type="PANTHER" id="PTHR47738">
    <property type="entry name" value="PTS SYSTEM FRUCTOSE-LIKE EIIA COMPONENT-RELATED"/>
    <property type="match status" value="1"/>
</dbReference>
<dbReference type="GO" id="GO:0008982">
    <property type="term" value="F:protein-N(PI)-phosphohistidine-sugar phosphotransferase activity"/>
    <property type="evidence" value="ECO:0007669"/>
    <property type="project" value="InterPro"/>
</dbReference>
<gene>
    <name evidence="8" type="ORF">D1B17_00375</name>
</gene>
<keyword evidence="2" id="KW-0813">Transport</keyword>
<evidence type="ECO:0000256" key="1">
    <source>
        <dbReference type="ARBA" id="ARBA00004496"/>
    </source>
</evidence>
<dbReference type="InterPro" id="IPR051541">
    <property type="entry name" value="PTS_SugarTrans_NitroReg"/>
</dbReference>
<dbReference type="GO" id="GO:0009401">
    <property type="term" value="P:phosphoenolpyruvate-dependent sugar phosphotransferase system"/>
    <property type="evidence" value="ECO:0007669"/>
    <property type="project" value="UniProtKB-KW"/>
</dbReference>
<dbReference type="RefSeq" id="WP_120144147.1">
    <property type="nucleotide sequence ID" value="NZ_CP031933.2"/>
</dbReference>
<evidence type="ECO:0000256" key="6">
    <source>
        <dbReference type="ARBA" id="ARBA00022683"/>
    </source>
</evidence>
<evidence type="ECO:0000256" key="3">
    <source>
        <dbReference type="ARBA" id="ARBA00022553"/>
    </source>
</evidence>
<name>A0A386PXY2_9LACO</name>
<protein>
    <submittedName>
        <fullName evidence="8">PTS mannose transporter subunit IIAB</fullName>
    </submittedName>
</protein>
<dbReference type="InterPro" id="IPR002178">
    <property type="entry name" value="PTS_EIIA_type-2_dom"/>
</dbReference>
<dbReference type="PROSITE" id="PS00372">
    <property type="entry name" value="PTS_EIIA_TYPE_2_HIS"/>
    <property type="match status" value="1"/>
</dbReference>
<dbReference type="GO" id="GO:0016020">
    <property type="term" value="C:membrane"/>
    <property type="evidence" value="ECO:0007669"/>
    <property type="project" value="InterPro"/>
</dbReference>
<evidence type="ECO:0000256" key="4">
    <source>
        <dbReference type="ARBA" id="ARBA00022597"/>
    </source>
</evidence>
<dbReference type="Gene3D" id="3.40.930.10">
    <property type="entry name" value="Mannitol-specific EII, Chain A"/>
    <property type="match status" value="1"/>
</dbReference>
<keyword evidence="5" id="KW-0808">Transferase</keyword>
<dbReference type="FunFam" id="3.40.930.10:FF:000009">
    <property type="entry name" value="PTS system, fructose specific IIABC component"/>
    <property type="match status" value="1"/>
</dbReference>
<dbReference type="InterPro" id="IPR016152">
    <property type="entry name" value="PTrfase/Anion_transptr"/>
</dbReference>
<keyword evidence="9" id="KW-1185">Reference proteome</keyword>
<dbReference type="PROSITE" id="PS51094">
    <property type="entry name" value="PTS_EIIA_TYPE_2"/>
    <property type="match status" value="1"/>
</dbReference>
<dbReference type="GO" id="GO:0005737">
    <property type="term" value="C:cytoplasm"/>
    <property type="evidence" value="ECO:0007669"/>
    <property type="project" value="UniProtKB-SubCell"/>
</dbReference>
<dbReference type="OrthoDB" id="95460at2"/>
<evidence type="ECO:0000313" key="9">
    <source>
        <dbReference type="Proteomes" id="UP000267208"/>
    </source>
</evidence>
<comment type="subcellular location">
    <subcellularLocation>
        <location evidence="1">Cytoplasm</location>
    </subcellularLocation>
</comment>
<dbReference type="CDD" id="cd00211">
    <property type="entry name" value="PTS_IIA_fru"/>
    <property type="match status" value="1"/>
</dbReference>
<organism evidence="8 9">
    <name type="scientific">Companilactobacillus zhachilii</name>
    <dbReference type="NCBI Taxonomy" id="2304606"/>
    <lineage>
        <taxon>Bacteria</taxon>
        <taxon>Bacillati</taxon>
        <taxon>Bacillota</taxon>
        <taxon>Bacilli</taxon>
        <taxon>Lactobacillales</taxon>
        <taxon>Lactobacillaceae</taxon>
        <taxon>Companilactobacillus</taxon>
    </lineage>
</organism>
<dbReference type="EMBL" id="CP031933">
    <property type="protein sequence ID" value="AYE39440.1"/>
    <property type="molecule type" value="Genomic_DNA"/>
</dbReference>
<dbReference type="NCBIfam" id="TIGR00848">
    <property type="entry name" value="fruA"/>
    <property type="match status" value="1"/>
</dbReference>
<accession>A0A386PXY2</accession>
<dbReference type="Pfam" id="PF00359">
    <property type="entry name" value="PTS_EIIA_2"/>
    <property type="match status" value="1"/>
</dbReference>
<dbReference type="AlphaFoldDB" id="A0A386PXY2"/>
<dbReference type="Proteomes" id="UP000267208">
    <property type="component" value="Chromosome"/>
</dbReference>
<evidence type="ECO:0000256" key="5">
    <source>
        <dbReference type="ARBA" id="ARBA00022679"/>
    </source>
</evidence>
<keyword evidence="4" id="KW-0762">Sugar transport</keyword>
<evidence type="ECO:0000259" key="7">
    <source>
        <dbReference type="PROSITE" id="PS51094"/>
    </source>
</evidence>
<dbReference type="KEGG" id="lzh:D1B17_00375"/>
<keyword evidence="3" id="KW-0597">Phosphoprotein</keyword>
<keyword evidence="6" id="KW-0598">Phosphotransferase system</keyword>
<evidence type="ECO:0000256" key="2">
    <source>
        <dbReference type="ARBA" id="ARBA00022448"/>
    </source>
</evidence>
<dbReference type="PANTHER" id="PTHR47738:SF2">
    <property type="entry name" value="PTS SYSTEM FRUCTOSE-LIKE EIIA COMPONENT"/>
    <property type="match status" value="1"/>
</dbReference>
<feature type="domain" description="PTS EIIA type-2" evidence="7">
    <location>
        <begin position="10"/>
        <end position="155"/>
    </location>
</feature>